<dbReference type="InterPro" id="IPR005845">
    <property type="entry name" value="A-D-PHexomutase_a/b/a-II"/>
</dbReference>
<dbReference type="Pfam" id="PF02878">
    <property type="entry name" value="PGM_PMM_I"/>
    <property type="match status" value="1"/>
</dbReference>
<evidence type="ECO:0000256" key="3">
    <source>
        <dbReference type="ARBA" id="ARBA00022553"/>
    </source>
</evidence>
<evidence type="ECO:0000256" key="2">
    <source>
        <dbReference type="ARBA" id="ARBA00010231"/>
    </source>
</evidence>
<dbReference type="RefSeq" id="WP_013826052.1">
    <property type="nucleotide sequence ID" value="NC_015574.1"/>
</dbReference>
<dbReference type="InterPro" id="IPR036900">
    <property type="entry name" value="A-D-PHexomutase_C_sf"/>
</dbReference>
<proteinExistence type="inferred from homology"/>
<evidence type="ECO:0000259" key="10">
    <source>
        <dbReference type="Pfam" id="PF02880"/>
    </source>
</evidence>
<dbReference type="InterPro" id="IPR005843">
    <property type="entry name" value="A-D-PHexomutase_C"/>
</dbReference>
<name>F6D8B9_METPW</name>
<accession>F6D8B9</accession>
<protein>
    <submittedName>
        <fullName evidence="11">Phosphoglucosamine mutase</fullName>
        <ecNumber evidence="11">5.4.2.10</ecNumber>
    </submittedName>
</protein>
<dbReference type="SUPFAM" id="SSF53738">
    <property type="entry name" value="Phosphoglucomutase, first 3 domains"/>
    <property type="match status" value="3"/>
</dbReference>
<organism evidence="11 12">
    <name type="scientific">Methanobacterium paludis (strain DSM 25820 / JCM 18151 / SWAN1)</name>
    <dbReference type="NCBI Taxonomy" id="868131"/>
    <lineage>
        <taxon>Archaea</taxon>
        <taxon>Methanobacteriati</taxon>
        <taxon>Methanobacteriota</taxon>
        <taxon>Methanomada group</taxon>
        <taxon>Methanobacteria</taxon>
        <taxon>Methanobacteriales</taxon>
        <taxon>Methanobacteriaceae</taxon>
        <taxon>Methanobacterium</taxon>
    </lineage>
</organism>
<dbReference type="OrthoDB" id="10363at2157"/>
<keyword evidence="5" id="KW-0460">Magnesium</keyword>
<keyword evidence="12" id="KW-1185">Reference proteome</keyword>
<comment type="cofactor">
    <cofactor evidence="1">
        <name>Mg(2+)</name>
        <dbReference type="ChEBI" id="CHEBI:18420"/>
    </cofactor>
</comment>
<dbReference type="Pfam" id="PF02880">
    <property type="entry name" value="PGM_PMM_III"/>
    <property type="match status" value="1"/>
</dbReference>
<evidence type="ECO:0000259" key="7">
    <source>
        <dbReference type="Pfam" id="PF00408"/>
    </source>
</evidence>
<keyword evidence="6 11" id="KW-0413">Isomerase</keyword>
<dbReference type="AlphaFoldDB" id="F6D8B9"/>
<evidence type="ECO:0000256" key="6">
    <source>
        <dbReference type="ARBA" id="ARBA00023235"/>
    </source>
</evidence>
<dbReference type="HOGENOM" id="CLU_016950_7_1_2"/>
<dbReference type="STRING" id="868131.MSWAN_1539"/>
<evidence type="ECO:0000256" key="5">
    <source>
        <dbReference type="ARBA" id="ARBA00022842"/>
    </source>
</evidence>
<dbReference type="eggNOG" id="arCOG00767">
    <property type="taxonomic scope" value="Archaea"/>
</dbReference>
<dbReference type="EMBL" id="CP002772">
    <property type="protein sequence ID" value="AEG18553.1"/>
    <property type="molecule type" value="Genomic_DNA"/>
</dbReference>
<dbReference type="InterPro" id="IPR005846">
    <property type="entry name" value="A-D-PHexomutase_a/b/a-III"/>
</dbReference>
<keyword evidence="3" id="KW-0597">Phosphoprotein</keyword>
<comment type="similarity">
    <text evidence="2">Belongs to the phosphohexose mutase family.</text>
</comment>
<feature type="domain" description="Alpha-D-phosphohexomutase alpha/beta/alpha" evidence="8">
    <location>
        <begin position="6"/>
        <end position="121"/>
    </location>
</feature>
<feature type="domain" description="Alpha-D-phosphohexomutase alpha/beta/alpha" evidence="10">
    <location>
        <begin position="247"/>
        <end position="349"/>
    </location>
</feature>
<dbReference type="GeneID" id="10669046"/>
<feature type="domain" description="Alpha-D-phosphohexomutase alpha/beta/alpha" evidence="9">
    <location>
        <begin position="138"/>
        <end position="239"/>
    </location>
</feature>
<dbReference type="Pfam" id="PF00408">
    <property type="entry name" value="PGM_PMM_IV"/>
    <property type="match status" value="1"/>
</dbReference>
<sequence length="434" mass="48191">MSLYVKEIRGVVNSEITNEFASNMGTMIGNFLKPGKNVVVGRDTSLFSQMIKRSITAGLMASGIGVIDFGVAPIPTVHYGASLYDTDVIITITASHLRPDEIAIKIFSDYKIPMAQKHAERVPWDKIGYLSYVYDYVDRYLNAVLENVEKEIIRSMGLKVVVDCANASTVPFMPQLLNILGCETILFGCQTTETSSKMFAEPTPETLSMVSDLVKSIGADLGMALDNDGDRIIFIDENGNIIRDQTVLGIFARESLIKNPGGTIVSSVVASRALDETVLKYEGNLIKAPVNLVLNKTIENKAVFGGDEPGMYIFPEFQDCFDAIFTGVKMIETICKQNKTLSQLAGEIPEYPRTGFSIECEHENKEDVLNNLKENLDEKGVSITTDGIRIDWEDAYILVRPSRFEPLMRVYIESKTSKKLDELSNELKNMIQDV</sequence>
<dbReference type="GO" id="GO:0046872">
    <property type="term" value="F:metal ion binding"/>
    <property type="evidence" value="ECO:0007669"/>
    <property type="project" value="UniProtKB-KW"/>
</dbReference>
<dbReference type="Proteomes" id="UP000009231">
    <property type="component" value="Chromosome"/>
</dbReference>
<evidence type="ECO:0000313" key="11">
    <source>
        <dbReference type="EMBL" id="AEG18553.1"/>
    </source>
</evidence>
<evidence type="ECO:0000259" key="9">
    <source>
        <dbReference type="Pfam" id="PF02879"/>
    </source>
</evidence>
<dbReference type="PANTHER" id="PTHR43771">
    <property type="entry name" value="PHOSPHOMANNOMUTASE"/>
    <property type="match status" value="1"/>
</dbReference>
<keyword evidence="4" id="KW-0479">Metal-binding</keyword>
<dbReference type="EC" id="5.4.2.10" evidence="11"/>
<dbReference type="KEGG" id="mew:MSWAN_1539"/>
<dbReference type="Gene3D" id="3.30.310.50">
    <property type="entry name" value="Alpha-D-phosphohexomutase, C-terminal domain"/>
    <property type="match status" value="1"/>
</dbReference>
<evidence type="ECO:0000256" key="4">
    <source>
        <dbReference type="ARBA" id="ARBA00022723"/>
    </source>
</evidence>
<dbReference type="GO" id="GO:0005975">
    <property type="term" value="P:carbohydrate metabolic process"/>
    <property type="evidence" value="ECO:0007669"/>
    <property type="project" value="InterPro"/>
</dbReference>
<evidence type="ECO:0000313" key="12">
    <source>
        <dbReference type="Proteomes" id="UP000009231"/>
    </source>
</evidence>
<feature type="domain" description="Alpha-D-phosphohexomutase C-terminal" evidence="7">
    <location>
        <begin position="364"/>
        <end position="427"/>
    </location>
</feature>
<reference evidence="11 12" key="1">
    <citation type="journal article" date="2014" name="Int. J. Syst. Evol. Microbiol.">
        <title>Methanobacterium paludis sp. nov. and a novel strain of Methanobacterium lacus isolated from northern peatlands.</title>
        <authorList>
            <person name="Cadillo-Quiroz H."/>
            <person name="Brauer S.L."/>
            <person name="Goodson N."/>
            <person name="Yavitt J.B."/>
            <person name="Zinder S.H."/>
        </authorList>
    </citation>
    <scope>NUCLEOTIDE SEQUENCE [LARGE SCALE GENOMIC DNA]</scope>
    <source>
        <strain evidence="12">DSM 25820 / JCM 18151 / SWAN1</strain>
    </source>
</reference>
<dbReference type="InterPro" id="IPR005844">
    <property type="entry name" value="A-D-PHexomutase_a/b/a-I"/>
</dbReference>
<dbReference type="Pfam" id="PF02879">
    <property type="entry name" value="PGM_PMM_II"/>
    <property type="match status" value="1"/>
</dbReference>
<dbReference type="GO" id="GO:0008966">
    <property type="term" value="F:phosphoglucosamine mutase activity"/>
    <property type="evidence" value="ECO:0007669"/>
    <property type="project" value="UniProtKB-EC"/>
</dbReference>
<dbReference type="PANTHER" id="PTHR43771:SF1">
    <property type="entry name" value="PHOSPHOMANNOMUTASE"/>
    <property type="match status" value="1"/>
</dbReference>
<dbReference type="SUPFAM" id="SSF55957">
    <property type="entry name" value="Phosphoglucomutase, C-terminal domain"/>
    <property type="match status" value="1"/>
</dbReference>
<dbReference type="Gene3D" id="3.40.120.10">
    <property type="entry name" value="Alpha-D-Glucose-1,6-Bisphosphate, subunit A, domain 3"/>
    <property type="match status" value="3"/>
</dbReference>
<evidence type="ECO:0000256" key="1">
    <source>
        <dbReference type="ARBA" id="ARBA00001946"/>
    </source>
</evidence>
<dbReference type="InterPro" id="IPR016055">
    <property type="entry name" value="A-D-PHexomutase_a/b/a-I/II/III"/>
</dbReference>
<evidence type="ECO:0000259" key="8">
    <source>
        <dbReference type="Pfam" id="PF02878"/>
    </source>
</evidence>
<gene>
    <name evidence="11" type="ordered locus">MSWAN_1539</name>
</gene>